<feature type="transmembrane region" description="Helical" evidence="2">
    <location>
        <begin position="799"/>
        <end position="819"/>
    </location>
</feature>
<feature type="transmembrane region" description="Helical" evidence="2">
    <location>
        <begin position="870"/>
        <end position="889"/>
    </location>
</feature>
<keyword evidence="4" id="KW-1185">Reference proteome</keyword>
<feature type="transmembrane region" description="Helical" evidence="2">
    <location>
        <begin position="839"/>
        <end position="863"/>
    </location>
</feature>
<feature type="region of interest" description="Disordered" evidence="1">
    <location>
        <begin position="1131"/>
        <end position="1178"/>
    </location>
</feature>
<reference evidence="3 4" key="1">
    <citation type="journal article" date="2018" name="PLoS ONE">
        <title>The draft genome of Kipferlia bialata reveals reductive genome evolution in fornicate parasites.</title>
        <authorList>
            <person name="Tanifuji G."/>
            <person name="Takabayashi S."/>
            <person name="Kume K."/>
            <person name="Takagi M."/>
            <person name="Nakayama T."/>
            <person name="Kamikawa R."/>
            <person name="Inagaki Y."/>
            <person name="Hashimoto T."/>
        </authorList>
    </citation>
    <scope>NUCLEOTIDE SEQUENCE [LARGE SCALE GENOMIC DNA]</scope>
    <source>
        <strain evidence="3">NY0173</strain>
    </source>
</reference>
<evidence type="ECO:0000313" key="4">
    <source>
        <dbReference type="Proteomes" id="UP000265618"/>
    </source>
</evidence>
<sequence>MRQRRRHLAHAFDTEALGTVSEWGRHVDTDGYWIGVSYLYTIDGEVQERTTVFERRTATARYWNWAFTCPGGTVGVYSDVLAVTYREEGTESIHIYNLEEVEVEDTDDDDDPVYEWTYKETVSQGSPYSETDLSHYGDYLYLFYYTLIVGGGDGVYIYQMGQENGAWELVWDVAVSGQREGERQADSIALYQGTLLMQVADSRVAVFSSDWSGCYPEGLSVSASDGNGGVEVSLSPALLDVYVPNATPIGVTYQPEIDSPSLSLSLSQESSDVVYTRDSEWLVPGDYIQIHLGLHYVSELLEVGANCVNCVNCVNTVDVLAVVTNSVPMLDMEGQSISSVELGGTYAEGSPASLSIGSDSVSVPATVECVSSVCSAVLDVPLVIPADWQPGAEGQLLPVPLAISVDDPPTDTTLVSKDTENTTVTVTESGTGWILGTASSGAPVRGEVLDMDRTPIPRGLSSSLTLALYDDTGAYVSCGTERVSLVQPENEDIEQYFVYPMGADSDHCTLHYVVPDSAPPNYRMDVQYEGSTITSIPIAVVSSSLSWLTLPFVCVPCVLLVIVLAGLRFYTMRRTDVPTTVTRYKRPSSKDRLAFYERYSYSIGVLLILAVLRFVVDYYVALRFLGSFVSTQVSVPLSTMPVVKYLMYLVTLLDRVTSSLVQWVLDSVVASGSSLRWIEATLGGVIVLVLCGWVLYGIGAAQAKTRTVGVRLCWYTLFPLVRAVTLYVGCVLSDAVWWALSTDTVTSTDAPILLYSVCAILGFTLMAYFGQMGSISRHTKDSFAVVYNWLNRPGTMGSVVLRWCVAVLLTPSYLCYTILSPATHALMYSLMASVGVQGTLSTGVTAVAHSILCLVVGAAYTLCMYSAAPVAAGVGCFAVLSCLSLSLLLERRNSERGGSTALPEGDGENGGESATVALGRLVPAVYKADLDRKGRERDLGVEERYGELASSLRCTGLVLLPLVGPALSSIGDTLSSPPLLVKYGVRHYPINWVTNALSLVVLYTLVASTRTSLQVQALVVYTVLKLFDVAQHGRVLAKRQRWFGYVPERSTAPSVGTAGTDDADAGTPVCASPVKASAPLLLSSGVVWTGVVPTDAVVGVVGEGCSGLGPVTCVLEVPKMQGTTIVDGLPLDGTDGVDGEASTPSASHAEAARDVEDVEDVEEDLEELEVSSSVSEVV</sequence>
<keyword evidence="2" id="KW-0472">Membrane</keyword>
<accession>A0A9K3CR83</accession>
<evidence type="ECO:0000256" key="1">
    <source>
        <dbReference type="SAM" id="MobiDB-lite"/>
    </source>
</evidence>
<feature type="compositionally biased region" description="Acidic residues" evidence="1">
    <location>
        <begin position="1156"/>
        <end position="1169"/>
    </location>
</feature>
<name>A0A9K3CR83_9EUKA</name>
<evidence type="ECO:0000313" key="3">
    <source>
        <dbReference type="EMBL" id="GIQ81347.1"/>
    </source>
</evidence>
<gene>
    <name evidence="3" type="ORF">KIPB_002294</name>
</gene>
<dbReference type="Proteomes" id="UP000265618">
    <property type="component" value="Unassembled WGS sequence"/>
</dbReference>
<dbReference type="EMBL" id="BDIP01000368">
    <property type="protein sequence ID" value="GIQ81347.1"/>
    <property type="molecule type" value="Genomic_DNA"/>
</dbReference>
<evidence type="ECO:0000256" key="2">
    <source>
        <dbReference type="SAM" id="Phobius"/>
    </source>
</evidence>
<feature type="transmembrane region" description="Helical" evidence="2">
    <location>
        <begin position="593"/>
        <end position="612"/>
    </location>
</feature>
<feature type="transmembrane region" description="Helical" evidence="2">
    <location>
        <begin position="752"/>
        <end position="770"/>
    </location>
</feature>
<organism evidence="3 4">
    <name type="scientific">Kipferlia bialata</name>
    <dbReference type="NCBI Taxonomy" id="797122"/>
    <lineage>
        <taxon>Eukaryota</taxon>
        <taxon>Metamonada</taxon>
        <taxon>Carpediemonas-like organisms</taxon>
        <taxon>Kipferlia</taxon>
    </lineage>
</organism>
<keyword evidence="2" id="KW-1133">Transmembrane helix</keyword>
<protein>
    <submittedName>
        <fullName evidence="3">Uncharacterized protein</fullName>
    </submittedName>
</protein>
<dbReference type="AlphaFoldDB" id="A0A9K3CR83"/>
<proteinExistence type="predicted"/>
<feature type="transmembrane region" description="Helical" evidence="2">
    <location>
        <begin position="545"/>
        <end position="567"/>
    </location>
</feature>
<feature type="transmembrane region" description="Helical" evidence="2">
    <location>
        <begin position="712"/>
        <end position="740"/>
    </location>
</feature>
<comment type="caution">
    <text evidence="3">The sequence shown here is derived from an EMBL/GenBank/DDBJ whole genome shotgun (WGS) entry which is preliminary data.</text>
</comment>
<keyword evidence="2" id="KW-0812">Transmembrane</keyword>
<feature type="transmembrane region" description="Helical" evidence="2">
    <location>
        <begin position="677"/>
        <end position="700"/>
    </location>
</feature>